<protein>
    <submittedName>
        <fullName evidence="4">Uncharacterized protein</fullName>
    </submittedName>
</protein>
<dbReference type="Gene3D" id="3.80.10.10">
    <property type="entry name" value="Ribonuclease Inhibitor"/>
    <property type="match status" value="2"/>
</dbReference>
<dbReference type="AlphaFoldDB" id="A0A814Q3T1"/>
<dbReference type="Proteomes" id="UP000663879">
    <property type="component" value="Unassembled WGS sequence"/>
</dbReference>
<organism evidence="4 5">
    <name type="scientific">Brachionus calyciflorus</name>
    <dbReference type="NCBI Taxonomy" id="104777"/>
    <lineage>
        <taxon>Eukaryota</taxon>
        <taxon>Metazoa</taxon>
        <taxon>Spiralia</taxon>
        <taxon>Gnathifera</taxon>
        <taxon>Rotifera</taxon>
        <taxon>Eurotatoria</taxon>
        <taxon>Monogononta</taxon>
        <taxon>Pseudotrocha</taxon>
        <taxon>Ploima</taxon>
        <taxon>Brachionidae</taxon>
        <taxon>Brachionus</taxon>
    </lineage>
</organism>
<dbReference type="GO" id="GO:0031012">
    <property type="term" value="C:extracellular matrix"/>
    <property type="evidence" value="ECO:0007669"/>
    <property type="project" value="TreeGrafter"/>
</dbReference>
<dbReference type="SUPFAM" id="SSF52058">
    <property type="entry name" value="L domain-like"/>
    <property type="match status" value="1"/>
</dbReference>
<sequence length="425" mass="50225">MFKKPIEICEFHDILVNKVDLITEKLLITKYSKNQIEQSKLKSYRDTLISKIKEIERFNLQNYKNDDSIFGYVLEIENRRSIVKNNFTIILLLTKLNLPEEVIKSLEMSDFKTTIFKNKFILNILEKLLEKNDDNFIIDLSAIEKNIEDSLVIRDSKAEYIDGNDLDFLPKLLNIVFINFENLPQLTIEYFKGSYEPFNFKYLKNLTHLILKQNQIIKLENEVLNGLENLEHLILKNNQIKLLKEKAFSSLLKLKELRLEYNRIEEIENGVFNGLFNLEVLELKYNGIKFLKGDAFNDLINLKSLTLFEKDLSEIDNYLLEGLKIEIFKFKSNQLILLEKNFFNNLTNIKELHLDDYNLSDLKNLNGLKNLEHLIFYSNGINIFKEKVFSSLINLKELRLYNNNDNILSLLLYNLSSFRLYNTQL</sequence>
<dbReference type="PANTHER" id="PTHR24373">
    <property type="entry name" value="SLIT RELATED LEUCINE-RICH REPEAT NEURONAL PROTEIN"/>
    <property type="match status" value="1"/>
</dbReference>
<reference evidence="4" key="1">
    <citation type="submission" date="2021-02" db="EMBL/GenBank/DDBJ databases">
        <authorList>
            <person name="Nowell W R."/>
        </authorList>
    </citation>
    <scope>NUCLEOTIDE SEQUENCE</scope>
    <source>
        <strain evidence="4">Ploen Becks lab</strain>
    </source>
</reference>
<dbReference type="PROSITE" id="PS51450">
    <property type="entry name" value="LRR"/>
    <property type="match status" value="1"/>
</dbReference>
<dbReference type="InterPro" id="IPR003591">
    <property type="entry name" value="Leu-rich_rpt_typical-subtyp"/>
</dbReference>
<name>A0A814Q3T1_9BILA</name>
<evidence type="ECO:0000256" key="1">
    <source>
        <dbReference type="ARBA" id="ARBA00022614"/>
    </source>
</evidence>
<dbReference type="InterPro" id="IPR050328">
    <property type="entry name" value="Dev_Immune_Receptor"/>
</dbReference>
<keyword evidence="2" id="KW-0732">Signal</keyword>
<dbReference type="InterPro" id="IPR001611">
    <property type="entry name" value="Leu-rich_rpt"/>
</dbReference>
<dbReference type="EMBL" id="CAJNOC010008389">
    <property type="protein sequence ID" value="CAF1114793.1"/>
    <property type="molecule type" value="Genomic_DNA"/>
</dbReference>
<accession>A0A814Q3T1</accession>
<dbReference type="GO" id="GO:0005615">
    <property type="term" value="C:extracellular space"/>
    <property type="evidence" value="ECO:0007669"/>
    <property type="project" value="TreeGrafter"/>
</dbReference>
<evidence type="ECO:0000256" key="2">
    <source>
        <dbReference type="ARBA" id="ARBA00022729"/>
    </source>
</evidence>
<dbReference type="OrthoDB" id="676979at2759"/>
<evidence type="ECO:0000313" key="4">
    <source>
        <dbReference type="EMBL" id="CAF1114793.1"/>
    </source>
</evidence>
<evidence type="ECO:0000256" key="3">
    <source>
        <dbReference type="ARBA" id="ARBA00022737"/>
    </source>
</evidence>
<dbReference type="Pfam" id="PF13855">
    <property type="entry name" value="LRR_8"/>
    <property type="match status" value="2"/>
</dbReference>
<keyword evidence="3" id="KW-0677">Repeat</keyword>
<keyword evidence="1" id="KW-0433">Leucine-rich repeat</keyword>
<dbReference type="SMART" id="SM00365">
    <property type="entry name" value="LRR_SD22"/>
    <property type="match status" value="5"/>
</dbReference>
<dbReference type="InterPro" id="IPR032675">
    <property type="entry name" value="LRR_dom_sf"/>
</dbReference>
<comment type="caution">
    <text evidence="4">The sequence shown here is derived from an EMBL/GenBank/DDBJ whole genome shotgun (WGS) entry which is preliminary data.</text>
</comment>
<dbReference type="SMART" id="SM00369">
    <property type="entry name" value="LRR_TYP"/>
    <property type="match status" value="6"/>
</dbReference>
<evidence type="ECO:0000313" key="5">
    <source>
        <dbReference type="Proteomes" id="UP000663879"/>
    </source>
</evidence>
<keyword evidence="5" id="KW-1185">Reference proteome</keyword>
<gene>
    <name evidence="4" type="ORF">OXX778_LOCUS21783</name>
</gene>
<proteinExistence type="predicted"/>
<dbReference type="PANTHER" id="PTHR24373:SF370">
    <property type="entry name" value="FISH-LIPS, ISOFORM E"/>
    <property type="match status" value="1"/>
</dbReference>